<proteinExistence type="predicted"/>
<dbReference type="PANTHER" id="PTHR48228">
    <property type="entry name" value="SUCCINYL-COA--D-CITRAMALATE COA-TRANSFERASE"/>
    <property type="match status" value="1"/>
</dbReference>
<dbReference type="GO" id="GO:0003824">
    <property type="term" value="F:catalytic activity"/>
    <property type="evidence" value="ECO:0007669"/>
    <property type="project" value="InterPro"/>
</dbReference>
<evidence type="ECO:0008006" key="2">
    <source>
        <dbReference type="Google" id="ProtNLM"/>
    </source>
</evidence>
<gene>
    <name evidence="1" type="ORF">METZ01_LOCUS270647</name>
</gene>
<dbReference type="PANTHER" id="PTHR48228:SF7">
    <property type="entry name" value="FATTY ACYL-COA TRANSFERASE RV3272-RELATED"/>
    <property type="match status" value="1"/>
</dbReference>
<dbReference type="AlphaFoldDB" id="A0A382K2M4"/>
<dbReference type="InterPro" id="IPR003673">
    <property type="entry name" value="CoA-Trfase_fam_III"/>
</dbReference>
<dbReference type="Gene3D" id="3.40.50.10540">
    <property type="entry name" value="Crotonobetainyl-coa:carnitine coa-transferase, domain 1"/>
    <property type="match status" value="1"/>
</dbReference>
<sequence>MIQVLDGIRVLDLTQGMAGSIATMTLSDFGADVIKIEPPGGDPYRSFSPSLLWNRGKSSVVIDLKNENGASEFLRLVASADVVVESFRPGYLESLGLGYDGLKVKHPRLIFCSITGFGQKGPYSQYKDYEGLVEAKSGRLMIFAGLSGREGPNFASVKVASHSAAMAAVRGIVSSLMVRDREGIGQRVNTSLLQAVTYYDLTQFVL</sequence>
<dbReference type="InterPro" id="IPR023606">
    <property type="entry name" value="CoA-Trfase_III_dom_1_sf"/>
</dbReference>
<evidence type="ECO:0000313" key="1">
    <source>
        <dbReference type="EMBL" id="SVC17793.1"/>
    </source>
</evidence>
<name>A0A382K2M4_9ZZZZ</name>
<reference evidence="1" key="1">
    <citation type="submission" date="2018-05" db="EMBL/GenBank/DDBJ databases">
        <authorList>
            <person name="Lanie J.A."/>
            <person name="Ng W.-L."/>
            <person name="Kazmierczak K.M."/>
            <person name="Andrzejewski T.M."/>
            <person name="Davidsen T.M."/>
            <person name="Wayne K.J."/>
            <person name="Tettelin H."/>
            <person name="Glass J.I."/>
            <person name="Rusch D."/>
            <person name="Podicherti R."/>
            <person name="Tsui H.-C.T."/>
            <person name="Winkler M.E."/>
        </authorList>
    </citation>
    <scope>NUCLEOTIDE SEQUENCE</scope>
</reference>
<accession>A0A382K2M4</accession>
<dbReference type="InterPro" id="IPR050509">
    <property type="entry name" value="CoA-transferase_III"/>
</dbReference>
<feature type="non-terminal residue" evidence="1">
    <location>
        <position position="206"/>
    </location>
</feature>
<dbReference type="Pfam" id="PF02515">
    <property type="entry name" value="CoA_transf_3"/>
    <property type="match status" value="1"/>
</dbReference>
<dbReference type="EMBL" id="UINC01077562">
    <property type="protein sequence ID" value="SVC17793.1"/>
    <property type="molecule type" value="Genomic_DNA"/>
</dbReference>
<organism evidence="1">
    <name type="scientific">marine metagenome</name>
    <dbReference type="NCBI Taxonomy" id="408172"/>
    <lineage>
        <taxon>unclassified sequences</taxon>
        <taxon>metagenomes</taxon>
        <taxon>ecological metagenomes</taxon>
    </lineage>
</organism>
<dbReference type="SUPFAM" id="SSF89796">
    <property type="entry name" value="CoA-transferase family III (CaiB/BaiF)"/>
    <property type="match status" value="1"/>
</dbReference>
<protein>
    <recommendedName>
        <fullName evidence="2">CoA transferase</fullName>
    </recommendedName>
</protein>